<accession>A0A2R4MEN3</accession>
<evidence type="ECO:0000313" key="2">
    <source>
        <dbReference type="Proteomes" id="UP000258927"/>
    </source>
</evidence>
<dbReference type="EMBL" id="CP021330">
    <property type="protein sequence ID" value="AVX04319.1"/>
    <property type="molecule type" value="Genomic_DNA"/>
</dbReference>
<sequence length="127" mass="14438">MSDETQLGMFGREPERLGHPLFTERWGNRKAFWIGLYTGQGLSAPAIEKALGEQDTANVIAHMVNVWGYRLAGDQHTYEKVRVPMAARHRTMLAEEAMKREMELPELCRRVLVQVAADDLWKAVIDG</sequence>
<dbReference type="AlphaFoldDB" id="A0A2R4MEN3"/>
<dbReference type="KEGG" id="mmyr:MXMO3_01794"/>
<proteinExistence type="predicted"/>
<reference evidence="1 2" key="1">
    <citation type="submission" date="2017-05" db="EMBL/GenBank/DDBJ databases">
        <title>Genome Analysis of Maritalea myrionectae HL2708#5.</title>
        <authorList>
            <consortium name="Cotde Inc.-PKNU"/>
            <person name="Jang D."/>
            <person name="Oh H.-M."/>
        </authorList>
    </citation>
    <scope>NUCLEOTIDE SEQUENCE [LARGE SCALE GENOMIC DNA]</scope>
    <source>
        <strain evidence="1 2">HL2708#5</strain>
    </source>
</reference>
<gene>
    <name evidence="1" type="ORF">MXMO3_01794</name>
</gene>
<keyword evidence="2" id="KW-1185">Reference proteome</keyword>
<dbReference type="RefSeq" id="WP_117395652.1">
    <property type="nucleotide sequence ID" value="NZ_CP021330.1"/>
</dbReference>
<evidence type="ECO:0000313" key="1">
    <source>
        <dbReference type="EMBL" id="AVX04319.1"/>
    </source>
</evidence>
<dbReference type="Proteomes" id="UP000258927">
    <property type="component" value="Chromosome"/>
</dbReference>
<protein>
    <submittedName>
        <fullName evidence="1">Uncharacterized protein</fullName>
    </submittedName>
</protein>
<organism evidence="1 2">
    <name type="scientific">Maritalea myrionectae</name>
    <dbReference type="NCBI Taxonomy" id="454601"/>
    <lineage>
        <taxon>Bacteria</taxon>
        <taxon>Pseudomonadati</taxon>
        <taxon>Pseudomonadota</taxon>
        <taxon>Alphaproteobacteria</taxon>
        <taxon>Hyphomicrobiales</taxon>
        <taxon>Devosiaceae</taxon>
        <taxon>Maritalea</taxon>
    </lineage>
</organism>
<name>A0A2R4MEN3_9HYPH</name>